<dbReference type="EMBL" id="MU006218">
    <property type="protein sequence ID" value="KAF2831644.1"/>
    <property type="molecule type" value="Genomic_DNA"/>
</dbReference>
<feature type="compositionally biased region" description="Low complexity" evidence="1">
    <location>
        <begin position="120"/>
        <end position="131"/>
    </location>
</feature>
<keyword evidence="3" id="KW-1185">Reference proteome</keyword>
<dbReference type="AlphaFoldDB" id="A0A6A7AFI2"/>
<organism evidence="2 3">
    <name type="scientific">Ophiobolus disseminans</name>
    <dbReference type="NCBI Taxonomy" id="1469910"/>
    <lineage>
        <taxon>Eukaryota</taxon>
        <taxon>Fungi</taxon>
        <taxon>Dikarya</taxon>
        <taxon>Ascomycota</taxon>
        <taxon>Pezizomycotina</taxon>
        <taxon>Dothideomycetes</taxon>
        <taxon>Pleosporomycetidae</taxon>
        <taxon>Pleosporales</taxon>
        <taxon>Pleosporineae</taxon>
        <taxon>Phaeosphaeriaceae</taxon>
        <taxon>Ophiobolus</taxon>
    </lineage>
</organism>
<evidence type="ECO:0000313" key="2">
    <source>
        <dbReference type="EMBL" id="KAF2831644.1"/>
    </source>
</evidence>
<feature type="compositionally biased region" description="Polar residues" evidence="1">
    <location>
        <begin position="177"/>
        <end position="223"/>
    </location>
</feature>
<feature type="compositionally biased region" description="Polar residues" evidence="1">
    <location>
        <begin position="23"/>
        <end position="43"/>
    </location>
</feature>
<gene>
    <name evidence="2" type="ORF">CC86DRAFT_342608</name>
</gene>
<feature type="compositionally biased region" description="Basic and acidic residues" evidence="1">
    <location>
        <begin position="341"/>
        <end position="357"/>
    </location>
</feature>
<dbReference type="Proteomes" id="UP000799424">
    <property type="component" value="Unassembled WGS sequence"/>
</dbReference>
<feature type="compositionally biased region" description="Polar residues" evidence="1">
    <location>
        <begin position="405"/>
        <end position="414"/>
    </location>
</feature>
<evidence type="ECO:0000256" key="1">
    <source>
        <dbReference type="SAM" id="MobiDB-lite"/>
    </source>
</evidence>
<feature type="compositionally biased region" description="Acidic residues" evidence="1">
    <location>
        <begin position="426"/>
        <end position="442"/>
    </location>
</feature>
<protein>
    <submittedName>
        <fullName evidence="2">Uncharacterized protein</fullName>
    </submittedName>
</protein>
<sequence length="506" mass="54367">MALDSQSPPRIPRLKYRNPLPTIETSVSPEASRNSETQHSSAQEPPASPFPKPPSDRPSIDTASLTSPSLASTTSSVLSNGSRSSSKTKKKSSVLGFLSLKEPSQLALEQYAEAQRKQASDSGSSTPTSASRPDTSYSTKKLPRNVPKVNSKWDGVPEAVGKHRHSRPGGSGKNRPSESTQGSQKSRFSTLSWNDSKISVMTDGTRNPPNSLASAAPSVSNLTIRGDARSPSPSPSTATLPEMSYYFPEPLAGDEQSRGTVAYRPPANEVPPRPSESSSDFNFHPERADSPASSADSMETVVKDAADMIFNKLNDRPHKSIWGDTSAPQTPSASDEVAVPESHDFLFSDQPESDHVQADSLMTTSPLVSSSISHYAPPRPMQNFSRPTPPSALSPPARLSATPSYRTSRTSSGLPTLYEASLASTESDETIQDDDDDEDDDAYSIAPSTIAPSVLSSRWLESPRERLGLGGRLRMNGGLPWDDQKEPPGKPKKNRLSMFSKGSSRS</sequence>
<feature type="region of interest" description="Disordered" evidence="1">
    <location>
        <begin position="109"/>
        <end position="300"/>
    </location>
</feature>
<proteinExistence type="predicted"/>
<dbReference type="OrthoDB" id="4117770at2759"/>
<accession>A0A6A7AFI2</accession>
<feature type="compositionally biased region" description="Low complexity" evidence="1">
    <location>
        <begin position="394"/>
        <end position="404"/>
    </location>
</feature>
<feature type="region of interest" description="Disordered" evidence="1">
    <location>
        <begin position="315"/>
        <end position="448"/>
    </location>
</feature>
<reference evidence="2" key="1">
    <citation type="journal article" date="2020" name="Stud. Mycol.">
        <title>101 Dothideomycetes genomes: a test case for predicting lifestyles and emergence of pathogens.</title>
        <authorList>
            <person name="Haridas S."/>
            <person name="Albert R."/>
            <person name="Binder M."/>
            <person name="Bloem J."/>
            <person name="Labutti K."/>
            <person name="Salamov A."/>
            <person name="Andreopoulos B."/>
            <person name="Baker S."/>
            <person name="Barry K."/>
            <person name="Bills G."/>
            <person name="Bluhm B."/>
            <person name="Cannon C."/>
            <person name="Castanera R."/>
            <person name="Culley D."/>
            <person name="Daum C."/>
            <person name="Ezra D."/>
            <person name="Gonzalez J."/>
            <person name="Henrissat B."/>
            <person name="Kuo A."/>
            <person name="Liang C."/>
            <person name="Lipzen A."/>
            <person name="Lutzoni F."/>
            <person name="Magnuson J."/>
            <person name="Mondo S."/>
            <person name="Nolan M."/>
            <person name="Ohm R."/>
            <person name="Pangilinan J."/>
            <person name="Park H.-J."/>
            <person name="Ramirez L."/>
            <person name="Alfaro M."/>
            <person name="Sun H."/>
            <person name="Tritt A."/>
            <person name="Yoshinaga Y."/>
            <person name="Zwiers L.-H."/>
            <person name="Turgeon B."/>
            <person name="Goodwin S."/>
            <person name="Spatafora J."/>
            <person name="Crous P."/>
            <person name="Grigoriev I."/>
        </authorList>
    </citation>
    <scope>NUCLEOTIDE SEQUENCE</scope>
    <source>
        <strain evidence="2">CBS 113818</strain>
    </source>
</reference>
<feature type="compositionally biased region" description="Low complexity" evidence="1">
    <location>
        <begin position="62"/>
        <end position="85"/>
    </location>
</feature>
<feature type="region of interest" description="Disordered" evidence="1">
    <location>
        <begin position="1"/>
        <end position="96"/>
    </location>
</feature>
<name>A0A6A7AFI2_9PLEO</name>
<feature type="region of interest" description="Disordered" evidence="1">
    <location>
        <begin position="469"/>
        <end position="506"/>
    </location>
</feature>
<evidence type="ECO:0000313" key="3">
    <source>
        <dbReference type="Proteomes" id="UP000799424"/>
    </source>
</evidence>
<feature type="compositionally biased region" description="Polar residues" evidence="1">
    <location>
        <begin position="360"/>
        <end position="373"/>
    </location>
</feature>